<sequence length="308" mass="32497">MALALNPPSSGAALGTNGLAADARSLNQLKYQAGQNSAEATKEAAKQFESLFMREMIKSMREATMKSGLLESSQADLGTDLLDQQLSVSMSGLPGGLSEAITRQLSQQMGGASATLAVPSTLSLARSSQTAAAMRPNAATSAVANAGPAPKGRDDFVQFHETAAQRVAQESGIPASFMLGQAGHETGWGKSEIRGSDGSNSHNLFGIKAGKGWTGKVAEIVTTEYIDGTPRKVVDKFRAYDSYEDSFRDYARLINSSPRYEQARTQTGSAEAYASALQKAGYATDPAYARKLSGAIQSALRAQQRDQA</sequence>
<dbReference type="EMBL" id="FOGD01000004">
    <property type="protein sequence ID" value="SER13991.1"/>
    <property type="molecule type" value="Genomic_DNA"/>
</dbReference>
<evidence type="ECO:0000256" key="5">
    <source>
        <dbReference type="ARBA" id="ARBA00013433"/>
    </source>
</evidence>
<dbReference type="GO" id="GO:0042597">
    <property type="term" value="C:periplasmic space"/>
    <property type="evidence" value="ECO:0007669"/>
    <property type="project" value="UniProtKB-SubCell"/>
</dbReference>
<dbReference type="Pfam" id="PF01832">
    <property type="entry name" value="Glucosaminidase"/>
    <property type="match status" value="1"/>
</dbReference>
<reference evidence="12 13" key="1">
    <citation type="submission" date="2016-10" db="EMBL/GenBank/DDBJ databases">
        <authorList>
            <person name="de Groot N.N."/>
        </authorList>
    </citation>
    <scope>NUCLEOTIDE SEQUENCE [LARGE SCALE GENOMIC DNA]</scope>
    <source>
        <strain evidence="12 13">ATCC 35958</strain>
    </source>
</reference>
<dbReference type="SMART" id="SM00047">
    <property type="entry name" value="LYZ2"/>
    <property type="match status" value="1"/>
</dbReference>
<dbReference type="InterPro" id="IPR019301">
    <property type="entry name" value="Flagellar_prot_FlgJ_N"/>
</dbReference>
<evidence type="ECO:0000256" key="8">
    <source>
        <dbReference type="ARBA" id="ARBA00023295"/>
    </source>
</evidence>
<dbReference type="NCBIfam" id="TIGR02541">
    <property type="entry name" value="flagell_FlgJ"/>
    <property type="match status" value="1"/>
</dbReference>
<evidence type="ECO:0000256" key="9">
    <source>
        <dbReference type="ARBA" id="ARBA00023316"/>
    </source>
</evidence>
<protein>
    <recommendedName>
        <fullName evidence="5">Peptidoglycan hydrolase FlgJ</fullName>
    </recommendedName>
    <alternativeName>
        <fullName evidence="10">Muramidase FlgJ</fullName>
    </alternativeName>
</protein>
<comment type="similarity">
    <text evidence="4">In the C-terminal section; belongs to the glycosyl hydrolase 73 family.</text>
</comment>
<evidence type="ECO:0000256" key="7">
    <source>
        <dbReference type="ARBA" id="ARBA00022801"/>
    </source>
</evidence>
<dbReference type="OrthoDB" id="289937at2"/>
<comment type="function">
    <text evidence="1">Flagellum-specific muramidase which hydrolyzes the peptidoglycan layer to assemble the rod structure in the periplasmic space.</text>
</comment>
<dbReference type="AlphaFoldDB" id="A0A1H9LR71"/>
<dbReference type="InterPro" id="IPR002901">
    <property type="entry name" value="MGlyc_endo_b_GlcNAc-like_dom"/>
</dbReference>
<dbReference type="InterPro" id="IPR013377">
    <property type="entry name" value="FlgJ"/>
</dbReference>
<dbReference type="GO" id="GO:0071555">
    <property type="term" value="P:cell wall organization"/>
    <property type="evidence" value="ECO:0007669"/>
    <property type="project" value="UniProtKB-KW"/>
</dbReference>
<evidence type="ECO:0000256" key="2">
    <source>
        <dbReference type="ARBA" id="ARBA00004418"/>
    </source>
</evidence>
<dbReference type="RefSeq" id="WP_091456275.1">
    <property type="nucleotide sequence ID" value="NZ_FOGD01000004.1"/>
</dbReference>
<gene>
    <name evidence="12" type="ORF">SAMN02982919_01839</name>
</gene>
<accession>A0A1H9LR71</accession>
<keyword evidence="9" id="KW-0961">Cell wall biogenesis/degradation</keyword>
<dbReference type="GO" id="GO:0071973">
    <property type="term" value="P:bacterial-type flagellum-dependent cell motility"/>
    <property type="evidence" value="ECO:0007669"/>
    <property type="project" value="TreeGrafter"/>
</dbReference>
<organism evidence="12 13">
    <name type="scientific">Giesbergeria anulus</name>
    <dbReference type="NCBI Taxonomy" id="180197"/>
    <lineage>
        <taxon>Bacteria</taxon>
        <taxon>Pseudomonadati</taxon>
        <taxon>Pseudomonadota</taxon>
        <taxon>Betaproteobacteria</taxon>
        <taxon>Burkholderiales</taxon>
        <taxon>Comamonadaceae</taxon>
        <taxon>Giesbergeria</taxon>
    </lineage>
</organism>
<dbReference type="FunFam" id="2.10.70.40:FF:000001">
    <property type="entry name" value="Flagellar assembly peptidoglycan hydrolase FlgJ"/>
    <property type="match status" value="1"/>
</dbReference>
<dbReference type="Gene3D" id="2.10.70.40">
    <property type="entry name" value="peptidoglycan hydrolase"/>
    <property type="match status" value="1"/>
</dbReference>
<dbReference type="PANTHER" id="PTHR33308">
    <property type="entry name" value="PEPTIDOGLYCAN HYDROLASE FLGJ"/>
    <property type="match status" value="1"/>
</dbReference>
<dbReference type="GO" id="GO:0044780">
    <property type="term" value="P:bacterial-type flagellum assembly"/>
    <property type="evidence" value="ECO:0007669"/>
    <property type="project" value="InterPro"/>
</dbReference>
<comment type="similarity">
    <text evidence="3">In the N-terminal section; belongs to the FlgJ family.</text>
</comment>
<evidence type="ECO:0000256" key="10">
    <source>
        <dbReference type="ARBA" id="ARBA00030835"/>
    </source>
</evidence>
<evidence type="ECO:0000259" key="11">
    <source>
        <dbReference type="SMART" id="SM00047"/>
    </source>
</evidence>
<dbReference type="Proteomes" id="UP000199766">
    <property type="component" value="Unassembled WGS sequence"/>
</dbReference>
<evidence type="ECO:0000256" key="1">
    <source>
        <dbReference type="ARBA" id="ARBA00002954"/>
    </source>
</evidence>
<dbReference type="STRING" id="180197.SAMN02982919_01839"/>
<name>A0A1H9LR71_9BURK</name>
<keyword evidence="7" id="KW-0378">Hydrolase</keyword>
<evidence type="ECO:0000256" key="4">
    <source>
        <dbReference type="ARBA" id="ARBA00007974"/>
    </source>
</evidence>
<keyword evidence="6" id="KW-0574">Periplasm</keyword>
<dbReference type="GO" id="GO:0016798">
    <property type="term" value="F:hydrolase activity, acting on glycosyl bonds"/>
    <property type="evidence" value="ECO:0007669"/>
    <property type="project" value="UniProtKB-KW"/>
</dbReference>
<dbReference type="GO" id="GO:0004040">
    <property type="term" value="F:amidase activity"/>
    <property type="evidence" value="ECO:0007669"/>
    <property type="project" value="InterPro"/>
</dbReference>
<evidence type="ECO:0000256" key="6">
    <source>
        <dbReference type="ARBA" id="ARBA00022764"/>
    </source>
</evidence>
<proteinExistence type="inferred from homology"/>
<comment type="subcellular location">
    <subcellularLocation>
        <location evidence="2">Periplasm</location>
    </subcellularLocation>
</comment>
<evidence type="ECO:0000256" key="3">
    <source>
        <dbReference type="ARBA" id="ARBA00006880"/>
    </source>
</evidence>
<keyword evidence="13" id="KW-1185">Reference proteome</keyword>
<keyword evidence="12" id="KW-0969">Cilium</keyword>
<dbReference type="Gene3D" id="1.10.530.10">
    <property type="match status" value="1"/>
</dbReference>
<evidence type="ECO:0000313" key="13">
    <source>
        <dbReference type="Proteomes" id="UP000199766"/>
    </source>
</evidence>
<keyword evidence="12" id="KW-0282">Flagellum</keyword>
<dbReference type="InterPro" id="IPR051056">
    <property type="entry name" value="Glycosyl_Hydrolase_73"/>
</dbReference>
<keyword evidence="8" id="KW-0326">Glycosidase</keyword>
<dbReference type="PANTHER" id="PTHR33308:SF9">
    <property type="entry name" value="PEPTIDOGLYCAN HYDROLASE FLGJ"/>
    <property type="match status" value="1"/>
</dbReference>
<keyword evidence="12" id="KW-0966">Cell projection</keyword>
<dbReference type="Pfam" id="PF10135">
    <property type="entry name" value="Rod-binding"/>
    <property type="match status" value="1"/>
</dbReference>
<feature type="domain" description="Mannosyl-glycoprotein endo-beta-N-acetylglucosamidase-like" evidence="11">
    <location>
        <begin position="146"/>
        <end position="306"/>
    </location>
</feature>
<evidence type="ECO:0000313" key="12">
    <source>
        <dbReference type="EMBL" id="SER13991.1"/>
    </source>
</evidence>
<dbReference type="PRINTS" id="PR01002">
    <property type="entry name" value="FLGFLGJ"/>
</dbReference>